<feature type="region of interest" description="Disordered" evidence="1">
    <location>
        <begin position="25"/>
        <end position="55"/>
    </location>
</feature>
<evidence type="ECO:0000256" key="1">
    <source>
        <dbReference type="SAM" id="MobiDB-lite"/>
    </source>
</evidence>
<comment type="caution">
    <text evidence="2">The sequence shown here is derived from an EMBL/GenBank/DDBJ whole genome shotgun (WGS) entry which is preliminary data.</text>
</comment>
<name>A0A540VN54_9GAMM</name>
<proteinExistence type="predicted"/>
<protein>
    <submittedName>
        <fullName evidence="2">Uncharacterized protein</fullName>
    </submittedName>
</protein>
<dbReference type="AlphaFoldDB" id="A0A540VN54"/>
<evidence type="ECO:0000313" key="3">
    <source>
        <dbReference type="Proteomes" id="UP000315400"/>
    </source>
</evidence>
<reference evidence="2 3" key="1">
    <citation type="submission" date="2019-06" db="EMBL/GenBank/DDBJ databases">
        <title>Metagenome assembled Genome of Spiribacter salinus SL48-SHIP from the microbial mat of Salt Lake 48 (Novosibirsk region, Russia).</title>
        <authorList>
            <person name="Shipova A."/>
            <person name="Rozanov A.S."/>
            <person name="Bryanskaya A.V."/>
            <person name="Peltek S.E."/>
        </authorList>
    </citation>
    <scope>NUCLEOTIDE SEQUENCE [LARGE SCALE GENOMIC DNA]</scope>
    <source>
        <strain evidence="2">SL48-SHIP-2</strain>
    </source>
</reference>
<organism evidence="2 3">
    <name type="scientific">Spiribacter salinus</name>
    <dbReference type="NCBI Taxonomy" id="1335746"/>
    <lineage>
        <taxon>Bacteria</taxon>
        <taxon>Pseudomonadati</taxon>
        <taxon>Pseudomonadota</taxon>
        <taxon>Gammaproteobacteria</taxon>
        <taxon>Chromatiales</taxon>
        <taxon>Ectothiorhodospiraceae</taxon>
        <taxon>Spiribacter</taxon>
    </lineage>
</organism>
<evidence type="ECO:0000313" key="2">
    <source>
        <dbReference type="EMBL" id="TQE98195.1"/>
    </source>
</evidence>
<feature type="non-terminal residue" evidence="2">
    <location>
        <position position="261"/>
    </location>
</feature>
<accession>A0A540VN54</accession>
<sequence>MTIQIDPATGNLKSNQPVRSEWLAARNNGGDKPLPEIKRPDALAKGHGDHWKKEAESDDLALHGLAQIHDRIADSFASFAEQRDRRDPSTTQAAHLNRISIDFNRHVDFLSSQATKIQETAKRRLDSIESEFKQSINWNTKDAAEIRAVVRGMSPSERSEFLGAAVQSGDGQILGAVLDSHPSLSGLSADQGNAFKQRAMLQHRPDLLKLQKAITKASATTRDAFSALLASGDTLTAREAREAFQKEAEAAKAARDRLGPT</sequence>
<feature type="compositionally biased region" description="Basic and acidic residues" evidence="1">
    <location>
        <begin position="33"/>
        <end position="55"/>
    </location>
</feature>
<dbReference type="Proteomes" id="UP000315400">
    <property type="component" value="Unassembled WGS sequence"/>
</dbReference>
<dbReference type="EMBL" id="VIFK01000257">
    <property type="protein sequence ID" value="TQE98195.1"/>
    <property type="molecule type" value="Genomic_DNA"/>
</dbReference>
<gene>
    <name evidence="2" type="ORF">FKY71_15130</name>
</gene>